<accession>A0A444RQI4</accession>
<proteinExistence type="predicted"/>
<organism evidence="2 3">
    <name type="scientific">Verticillium dahliae</name>
    <name type="common">Verticillium wilt</name>
    <dbReference type="NCBI Taxonomy" id="27337"/>
    <lineage>
        <taxon>Eukaryota</taxon>
        <taxon>Fungi</taxon>
        <taxon>Dikarya</taxon>
        <taxon>Ascomycota</taxon>
        <taxon>Pezizomycotina</taxon>
        <taxon>Sordariomycetes</taxon>
        <taxon>Hypocreomycetidae</taxon>
        <taxon>Glomerellales</taxon>
        <taxon>Plectosphaerellaceae</taxon>
        <taxon>Verticillium</taxon>
    </lineage>
</organism>
<evidence type="ECO:0000313" key="2">
    <source>
        <dbReference type="EMBL" id="RXG43420.1"/>
    </source>
</evidence>
<comment type="caution">
    <text evidence="2">The sequence shown here is derived from an EMBL/GenBank/DDBJ whole genome shotgun (WGS) entry which is preliminary data.</text>
</comment>
<evidence type="ECO:0000256" key="1">
    <source>
        <dbReference type="SAM" id="MobiDB-lite"/>
    </source>
</evidence>
<protein>
    <submittedName>
        <fullName evidence="2">Uncharacterized protein</fullName>
    </submittedName>
</protein>
<dbReference type="Proteomes" id="UP000288725">
    <property type="component" value="Chromosome 6"/>
</dbReference>
<dbReference type="EMBL" id="RSDZ01000105">
    <property type="protein sequence ID" value="RXG43420.1"/>
    <property type="molecule type" value="Genomic_DNA"/>
</dbReference>
<name>A0A444RQI4_VERDA</name>
<reference evidence="2 3" key="1">
    <citation type="submission" date="2018-12" db="EMBL/GenBank/DDBJ databases">
        <title>Genome of Verticillium dahliae isolate Getta Getta.</title>
        <authorList>
            <person name="Gardiner D.M."/>
        </authorList>
    </citation>
    <scope>NUCLEOTIDE SEQUENCE [LARGE SCALE GENOMIC DNA]</scope>
    <source>
        <strain evidence="2 3">Getta Getta</strain>
    </source>
</reference>
<sequence>MAIGSDALQLSRSLLSPCCDSIELHIRAPVGEVGEGHDDGHDDGHPQPSSLWLRRRYPTTASRPSFRWTWRCVVEARRSSRSSCDPSRGRLHAAMLVWGSAQTHWPLLADVFSVSRT</sequence>
<feature type="region of interest" description="Disordered" evidence="1">
    <location>
        <begin position="30"/>
        <end position="54"/>
    </location>
</feature>
<evidence type="ECO:0000313" key="3">
    <source>
        <dbReference type="Proteomes" id="UP000288725"/>
    </source>
</evidence>
<gene>
    <name evidence="2" type="ORF">VDGE_30398</name>
</gene>
<dbReference type="AlphaFoldDB" id="A0A444RQI4"/>
<feature type="compositionally biased region" description="Basic and acidic residues" evidence="1">
    <location>
        <begin position="34"/>
        <end position="45"/>
    </location>
</feature>